<feature type="region of interest" description="Disordered" evidence="1">
    <location>
        <begin position="1"/>
        <end position="59"/>
    </location>
</feature>
<dbReference type="Proteomes" id="UP000429181">
    <property type="component" value="Chromosome 15"/>
</dbReference>
<dbReference type="AlphaFoldDB" id="A0A4W2IKA4"/>
<reference evidence="2" key="2">
    <citation type="submission" date="2025-05" db="UniProtKB">
        <authorList>
            <consortium name="Ensembl"/>
        </authorList>
    </citation>
    <scope>IDENTIFICATION</scope>
</reference>
<proteinExistence type="predicted"/>
<keyword evidence="3" id="KW-1185">Reference proteome</keyword>
<protein>
    <submittedName>
        <fullName evidence="2">Uncharacterized protein</fullName>
    </submittedName>
</protein>
<evidence type="ECO:0000313" key="2">
    <source>
        <dbReference type="Ensembl" id="ENSBIXP00005042544.1"/>
    </source>
</evidence>
<dbReference type="Ensembl" id="ENSBIXT00005037880.1">
    <property type="protein sequence ID" value="ENSBIXP00005042544.1"/>
    <property type="gene ID" value="ENSBIXG00005025975.1"/>
</dbReference>
<sequence>MTADKRCGLSRLNSPGTKQATTPPHRAALGSSAGVHHGAGPRRLKPEGTNLRLHLSPVL</sequence>
<evidence type="ECO:0000256" key="1">
    <source>
        <dbReference type="SAM" id="MobiDB-lite"/>
    </source>
</evidence>
<dbReference type="OMA" id="MTADKRC"/>
<evidence type="ECO:0000313" key="3">
    <source>
        <dbReference type="Proteomes" id="UP000314981"/>
    </source>
</evidence>
<organism evidence="2 4">
    <name type="scientific">Bos indicus x Bos taurus</name>
    <name type="common">Hybrid cattle</name>
    <dbReference type="NCBI Taxonomy" id="30522"/>
    <lineage>
        <taxon>Eukaryota</taxon>
        <taxon>Metazoa</taxon>
        <taxon>Chordata</taxon>
        <taxon>Craniata</taxon>
        <taxon>Vertebrata</taxon>
        <taxon>Euteleostomi</taxon>
        <taxon>Mammalia</taxon>
        <taxon>Eutheria</taxon>
        <taxon>Laurasiatheria</taxon>
        <taxon>Artiodactyla</taxon>
        <taxon>Ruminantia</taxon>
        <taxon>Pecora</taxon>
        <taxon>Bovidae</taxon>
        <taxon>Bovinae</taxon>
        <taxon>Bos</taxon>
    </lineage>
</organism>
<dbReference type="GeneTree" id="ENSGT00960000190338"/>
<evidence type="ECO:0000313" key="4">
    <source>
        <dbReference type="Proteomes" id="UP000429181"/>
    </source>
</evidence>
<dbReference type="Ensembl" id="ENSBIXT00000022898.1">
    <property type="protein sequence ID" value="ENSBIXP00000012784.1"/>
    <property type="gene ID" value="ENSBIXG00000006357.1"/>
</dbReference>
<dbReference type="Proteomes" id="UP000314981">
    <property type="component" value="Chromosome 15"/>
</dbReference>
<feature type="compositionally biased region" description="Polar residues" evidence="1">
    <location>
        <begin position="11"/>
        <end position="22"/>
    </location>
</feature>
<reference evidence="3 4" key="1">
    <citation type="submission" date="2018-11" db="EMBL/GenBank/DDBJ databases">
        <title>Haplotype-resolved cattle genomes.</title>
        <authorList>
            <person name="Low W.Y."/>
            <person name="Tearle R."/>
            <person name="Bickhart D.M."/>
            <person name="Rosen B.D."/>
            <person name="Koren S."/>
            <person name="Rhie A."/>
            <person name="Hiendleder S."/>
            <person name="Phillippy A.M."/>
            <person name="Smith T.P.L."/>
            <person name="Williams J.L."/>
        </authorList>
    </citation>
    <scope>NUCLEOTIDE SEQUENCE [LARGE SCALE GENOMIC DNA]</scope>
</reference>
<name>A0A4W2IKA4_BOBOX</name>
<accession>A0A4W2IKA4</accession>